<protein>
    <recommendedName>
        <fullName evidence="3">Endonuclease/exonuclease/phosphatase domain-containing protein</fullName>
    </recommendedName>
</protein>
<accession>A0AAW1WCP5</accession>
<name>A0AAW1WCP5_RUBAR</name>
<dbReference type="AlphaFoldDB" id="A0AAW1WCP5"/>
<dbReference type="EMBL" id="JBEDUW010000006">
    <property type="protein sequence ID" value="KAK9922242.1"/>
    <property type="molecule type" value="Genomic_DNA"/>
</dbReference>
<reference evidence="1 2" key="1">
    <citation type="journal article" date="2023" name="G3 (Bethesda)">
        <title>A chromosome-length genome assembly and annotation of blackberry (Rubus argutus, cv. 'Hillquist').</title>
        <authorList>
            <person name="Bruna T."/>
            <person name="Aryal R."/>
            <person name="Dudchenko O."/>
            <person name="Sargent D.J."/>
            <person name="Mead D."/>
            <person name="Buti M."/>
            <person name="Cavallini A."/>
            <person name="Hytonen T."/>
            <person name="Andres J."/>
            <person name="Pham M."/>
            <person name="Weisz D."/>
            <person name="Mascagni F."/>
            <person name="Usai G."/>
            <person name="Natali L."/>
            <person name="Bassil N."/>
            <person name="Fernandez G.E."/>
            <person name="Lomsadze A."/>
            <person name="Armour M."/>
            <person name="Olukolu B."/>
            <person name="Poorten T."/>
            <person name="Britton C."/>
            <person name="Davik J."/>
            <person name="Ashrafi H."/>
            <person name="Aiden E.L."/>
            <person name="Borodovsky M."/>
            <person name="Worthington M."/>
        </authorList>
    </citation>
    <scope>NUCLEOTIDE SEQUENCE [LARGE SCALE GENOMIC DNA]</scope>
    <source>
        <strain evidence="1">PI 553951</strain>
    </source>
</reference>
<evidence type="ECO:0000313" key="2">
    <source>
        <dbReference type="Proteomes" id="UP001457282"/>
    </source>
</evidence>
<evidence type="ECO:0008006" key="3">
    <source>
        <dbReference type="Google" id="ProtNLM"/>
    </source>
</evidence>
<dbReference type="PANTHER" id="PTHR33710">
    <property type="entry name" value="BNAC02G09200D PROTEIN"/>
    <property type="match status" value="1"/>
</dbReference>
<organism evidence="1 2">
    <name type="scientific">Rubus argutus</name>
    <name type="common">Southern blackberry</name>
    <dbReference type="NCBI Taxonomy" id="59490"/>
    <lineage>
        <taxon>Eukaryota</taxon>
        <taxon>Viridiplantae</taxon>
        <taxon>Streptophyta</taxon>
        <taxon>Embryophyta</taxon>
        <taxon>Tracheophyta</taxon>
        <taxon>Spermatophyta</taxon>
        <taxon>Magnoliopsida</taxon>
        <taxon>eudicotyledons</taxon>
        <taxon>Gunneridae</taxon>
        <taxon>Pentapetalae</taxon>
        <taxon>rosids</taxon>
        <taxon>fabids</taxon>
        <taxon>Rosales</taxon>
        <taxon>Rosaceae</taxon>
        <taxon>Rosoideae</taxon>
        <taxon>Rosoideae incertae sedis</taxon>
        <taxon>Rubus</taxon>
    </lineage>
</organism>
<dbReference type="InterPro" id="IPR036691">
    <property type="entry name" value="Endo/exonu/phosph_ase_sf"/>
</dbReference>
<dbReference type="Proteomes" id="UP001457282">
    <property type="component" value="Unassembled WGS sequence"/>
</dbReference>
<gene>
    <name evidence="1" type="ORF">M0R45_030715</name>
</gene>
<sequence length="316" mass="37767">MKILSWNIRDGGISGTDWWLSGVYGPNSYKERSSFWEELAGLYGLCGSRWCLGGDFNIVRFLSEKSNGGRVTKSMKEFCEFIRETNLCDPPLQNAEYTWSNLRENVVWCRLDQFLYSVEWENIFPNVRQSALNRITSDHCPILLDTIGFKWGPCPFRFENMWLEHPSFKENFRIWWGEINSQGWMGFKFMRKLKGLKDRIKVWSKEIFGYIGKEKKEIETNIKSLVDEDMIGGLSVEKLRERELLKGKLEELTFREEISWKQRAKSQWEKEGDNNTRFFHKIVNGRKKKFHRKIRMSKWCRGSRRWINSARNYRLF</sequence>
<keyword evidence="2" id="KW-1185">Reference proteome</keyword>
<evidence type="ECO:0000313" key="1">
    <source>
        <dbReference type="EMBL" id="KAK9922242.1"/>
    </source>
</evidence>
<proteinExistence type="predicted"/>
<comment type="caution">
    <text evidence="1">The sequence shown here is derived from an EMBL/GenBank/DDBJ whole genome shotgun (WGS) entry which is preliminary data.</text>
</comment>
<dbReference type="Gene3D" id="3.60.10.10">
    <property type="entry name" value="Endonuclease/exonuclease/phosphatase"/>
    <property type="match status" value="1"/>
</dbReference>
<dbReference type="PANTHER" id="PTHR33710:SF71">
    <property type="entry name" value="ENDONUCLEASE_EXONUCLEASE_PHOSPHATASE DOMAIN-CONTAINING PROTEIN"/>
    <property type="match status" value="1"/>
</dbReference>
<dbReference type="SUPFAM" id="SSF56219">
    <property type="entry name" value="DNase I-like"/>
    <property type="match status" value="1"/>
</dbReference>